<feature type="transmembrane region" description="Helical" evidence="1">
    <location>
        <begin position="110"/>
        <end position="128"/>
    </location>
</feature>
<dbReference type="Proteomes" id="UP000033567">
    <property type="component" value="Unassembled WGS sequence"/>
</dbReference>
<dbReference type="AlphaFoldDB" id="A0A0F4KTT1"/>
<proteinExistence type="predicted"/>
<feature type="transmembrane region" description="Helical" evidence="1">
    <location>
        <begin position="59"/>
        <end position="82"/>
    </location>
</feature>
<evidence type="ECO:0000256" key="1">
    <source>
        <dbReference type="SAM" id="Phobius"/>
    </source>
</evidence>
<reference evidence="2 3" key="1">
    <citation type="submission" date="2014-12" db="EMBL/GenBank/DDBJ databases">
        <title>Comparative genomics of the lactic acid bacteria isolated from the honey bee gut.</title>
        <authorList>
            <person name="Ellegaard K.M."/>
            <person name="Tamarit D."/>
            <person name="Javelind E."/>
            <person name="Olofsson T."/>
            <person name="Andersson S.G."/>
            <person name="Vasquez A."/>
        </authorList>
    </citation>
    <scope>NUCLEOTIDE SEQUENCE [LARGE SCALE GENOMIC DNA]</scope>
    <source>
        <strain evidence="2 3">Bin7</strain>
    </source>
</reference>
<sequence>MKGKKSNDATVDVQPRLFGTVRFGSRSMPALTTALIPGLASSIVLGILLADFMPQSVPWMIKALIAAVVLCPISVSLWWVILVDPDTLPRSNLHAEEKIESHWYGRAEQLSYRIFIGLVSAGCLLASLMGADQWALVLVCVLIAMLLILALSYAFVRFAHHE</sequence>
<gene>
    <name evidence="2" type="ORF">JF70_07400</name>
</gene>
<accession>A0A0F4KTT1</accession>
<dbReference type="EMBL" id="JWMF01000007">
    <property type="protein sequence ID" value="KJY50057.1"/>
    <property type="molecule type" value="Genomic_DNA"/>
</dbReference>
<name>A0A0F4KTT1_9BIFI</name>
<feature type="transmembrane region" description="Helical" evidence="1">
    <location>
        <begin position="134"/>
        <end position="156"/>
    </location>
</feature>
<keyword evidence="1" id="KW-0472">Membrane</keyword>
<protein>
    <submittedName>
        <fullName evidence="2">Uncharacterized protein</fullName>
    </submittedName>
</protein>
<organism evidence="2 3">
    <name type="scientific">Bifidobacterium mellis</name>
    <dbReference type="NCBI Taxonomy" id="1293823"/>
    <lineage>
        <taxon>Bacteria</taxon>
        <taxon>Bacillati</taxon>
        <taxon>Actinomycetota</taxon>
        <taxon>Actinomycetes</taxon>
        <taxon>Bifidobacteriales</taxon>
        <taxon>Bifidobacteriaceae</taxon>
        <taxon>Bifidobacterium</taxon>
    </lineage>
</organism>
<dbReference type="RefSeq" id="WP_045935341.1">
    <property type="nucleotide sequence ID" value="NZ_KQ033885.1"/>
</dbReference>
<evidence type="ECO:0000313" key="3">
    <source>
        <dbReference type="Proteomes" id="UP000033567"/>
    </source>
</evidence>
<evidence type="ECO:0000313" key="2">
    <source>
        <dbReference type="EMBL" id="KJY50057.1"/>
    </source>
</evidence>
<keyword evidence="1" id="KW-0812">Transmembrane</keyword>
<feature type="transmembrane region" description="Helical" evidence="1">
    <location>
        <begin position="30"/>
        <end position="53"/>
    </location>
</feature>
<keyword evidence="1" id="KW-1133">Transmembrane helix</keyword>
<dbReference type="PATRIC" id="fig|1684.5.peg.781"/>
<comment type="caution">
    <text evidence="2">The sequence shown here is derived from an EMBL/GenBank/DDBJ whole genome shotgun (WGS) entry which is preliminary data.</text>
</comment>
<keyword evidence="3" id="KW-1185">Reference proteome</keyword>